<accession>A0A2I0AWL8</accession>
<reference evidence="5 6" key="1">
    <citation type="journal article" date="2017" name="Nature">
        <title>The Apostasia genome and the evolution of orchids.</title>
        <authorList>
            <person name="Zhang G.Q."/>
            <person name="Liu K.W."/>
            <person name="Li Z."/>
            <person name="Lohaus R."/>
            <person name="Hsiao Y.Y."/>
            <person name="Niu S.C."/>
            <person name="Wang J.Y."/>
            <person name="Lin Y.C."/>
            <person name="Xu Q."/>
            <person name="Chen L.J."/>
            <person name="Yoshida K."/>
            <person name="Fujiwara S."/>
            <person name="Wang Z.W."/>
            <person name="Zhang Y.Q."/>
            <person name="Mitsuda N."/>
            <person name="Wang M."/>
            <person name="Liu G.H."/>
            <person name="Pecoraro L."/>
            <person name="Huang H.X."/>
            <person name="Xiao X.J."/>
            <person name="Lin M."/>
            <person name="Wu X.Y."/>
            <person name="Wu W.L."/>
            <person name="Chen Y.Y."/>
            <person name="Chang S.B."/>
            <person name="Sakamoto S."/>
            <person name="Ohme-Takagi M."/>
            <person name="Yagi M."/>
            <person name="Zeng S.J."/>
            <person name="Shen C.Y."/>
            <person name="Yeh C.M."/>
            <person name="Luo Y.B."/>
            <person name="Tsai W.C."/>
            <person name="Van de Peer Y."/>
            <person name="Liu Z.J."/>
        </authorList>
    </citation>
    <scope>NUCLEOTIDE SEQUENCE [LARGE SCALE GENOMIC DNA]</scope>
    <source>
        <strain evidence="6">cv. Shenzhen</strain>
        <tissue evidence="5">Stem</tissue>
    </source>
</reference>
<dbReference type="EC" id="2.7.11.1" evidence="5"/>
<organism evidence="5 6">
    <name type="scientific">Apostasia shenzhenica</name>
    <dbReference type="NCBI Taxonomy" id="1088818"/>
    <lineage>
        <taxon>Eukaryota</taxon>
        <taxon>Viridiplantae</taxon>
        <taxon>Streptophyta</taxon>
        <taxon>Embryophyta</taxon>
        <taxon>Tracheophyta</taxon>
        <taxon>Spermatophyta</taxon>
        <taxon>Magnoliopsida</taxon>
        <taxon>Liliopsida</taxon>
        <taxon>Asparagales</taxon>
        <taxon>Orchidaceae</taxon>
        <taxon>Apostasioideae</taxon>
        <taxon>Apostasia</taxon>
    </lineage>
</organism>
<dbReference type="OrthoDB" id="676979at2759"/>
<evidence type="ECO:0000313" key="5">
    <source>
        <dbReference type="EMBL" id="PKA59931.1"/>
    </source>
</evidence>
<dbReference type="PANTHER" id="PTHR48009">
    <property type="entry name" value="LEUCINE-RICH REPEAT (LRR) FAMILY PROTEIN"/>
    <property type="match status" value="1"/>
</dbReference>
<evidence type="ECO:0000256" key="3">
    <source>
        <dbReference type="ARBA" id="ARBA00022737"/>
    </source>
</evidence>
<dbReference type="EMBL" id="KZ451943">
    <property type="protein sequence ID" value="PKA59931.1"/>
    <property type="molecule type" value="Genomic_DNA"/>
</dbReference>
<keyword evidence="5" id="KW-0808">Transferase</keyword>
<dbReference type="AlphaFoldDB" id="A0A2I0AWL8"/>
<name>A0A2I0AWL8_9ASPA</name>
<dbReference type="Gene3D" id="3.80.10.10">
    <property type="entry name" value="Ribonuclease Inhibitor"/>
    <property type="match status" value="2"/>
</dbReference>
<dbReference type="Pfam" id="PF00560">
    <property type="entry name" value="LRR_1"/>
    <property type="match status" value="1"/>
</dbReference>
<proteinExistence type="predicted"/>
<keyword evidence="2" id="KW-0732">Signal</keyword>
<dbReference type="InterPro" id="IPR032675">
    <property type="entry name" value="LRR_dom_sf"/>
</dbReference>
<dbReference type="FunFam" id="3.80.10.10:FF:000400">
    <property type="entry name" value="Nuclear pore complex protein NUP107"/>
    <property type="match status" value="1"/>
</dbReference>
<keyword evidence="5" id="KW-0418">Kinase</keyword>
<dbReference type="Pfam" id="PF13855">
    <property type="entry name" value="LRR_8"/>
    <property type="match status" value="2"/>
</dbReference>
<dbReference type="STRING" id="1088818.A0A2I0AWL8"/>
<dbReference type="GO" id="GO:0016020">
    <property type="term" value="C:membrane"/>
    <property type="evidence" value="ECO:0007669"/>
    <property type="project" value="UniProtKB-SubCell"/>
</dbReference>
<keyword evidence="6" id="KW-1185">Reference proteome</keyword>
<evidence type="ECO:0000256" key="2">
    <source>
        <dbReference type="ARBA" id="ARBA00022729"/>
    </source>
</evidence>
<dbReference type="InterPro" id="IPR053213">
    <property type="entry name" value="RLP29"/>
</dbReference>
<evidence type="ECO:0000313" key="6">
    <source>
        <dbReference type="Proteomes" id="UP000236161"/>
    </source>
</evidence>
<gene>
    <name evidence="5" type="primary">FLS2</name>
    <name evidence="5" type="ORF">AXF42_Ash015989</name>
</gene>
<dbReference type="PANTHER" id="PTHR48009:SF9">
    <property type="entry name" value="LRR RECEPTOR-LIKE SERINE_THREONINE-PROTEIN KINASE GSO1"/>
    <property type="match status" value="1"/>
</dbReference>
<dbReference type="Proteomes" id="UP000236161">
    <property type="component" value="Unassembled WGS sequence"/>
</dbReference>
<evidence type="ECO:0000256" key="1">
    <source>
        <dbReference type="ARBA" id="ARBA00004370"/>
    </source>
</evidence>
<keyword evidence="5" id="KW-0675">Receptor</keyword>
<keyword evidence="3" id="KW-0677">Repeat</keyword>
<sequence length="447" mass="48425">MKPKTLLPLAELYKFTSMFESEEKAIKSNGERGKPTQIEEDRKQIHQNRADSMTNLWFCLPVYLLLRVCSLADAATTASELSALAALKATVVSSSIPPFSCIASWNFSGAGGSEPCRSFTCGISCSADGRITAVALDPAGYSGHLPDAISNLSHLETLDLSNNNFHGPIPSSLSSLTNLQHLVLTSNSFTGQIPWSFSNLSSLKTLELARNSFYGVIPSYLSSLSALAIVDLSYNRLSGPLPSSFPPNLVTLAIRGNLLTGSLIRSAFEPLQGLEVVDLAENRLSGKLEGWLLRLPKIQQVNLANNTFDKWEVWPAAGASGEELVALDLGYNRIEGRLPAELAGYPSLVAVTVSHNKLRGAIPWQYHREKKGVAFRRLFLDGNYLAGRVPAELVEAEVSGSFGDNCLEGCPPASTLCAKKQKPEWICRILYCGGGGPRRRGNPCVFH</sequence>
<evidence type="ECO:0000256" key="4">
    <source>
        <dbReference type="ARBA" id="ARBA00023136"/>
    </source>
</evidence>
<comment type="subcellular location">
    <subcellularLocation>
        <location evidence="1">Membrane</location>
    </subcellularLocation>
</comment>
<dbReference type="GO" id="GO:0004674">
    <property type="term" value="F:protein serine/threonine kinase activity"/>
    <property type="evidence" value="ECO:0007669"/>
    <property type="project" value="UniProtKB-EC"/>
</dbReference>
<protein>
    <submittedName>
        <fullName evidence="5">LRR receptor-like serine/threonine-protein kinase FLS2</fullName>
        <ecNumber evidence="5">2.7.11.1</ecNumber>
    </submittedName>
</protein>
<dbReference type="SUPFAM" id="SSF52058">
    <property type="entry name" value="L domain-like"/>
    <property type="match status" value="1"/>
</dbReference>
<keyword evidence="4" id="KW-0472">Membrane</keyword>
<dbReference type="InterPro" id="IPR001611">
    <property type="entry name" value="Leu-rich_rpt"/>
</dbReference>